<accession>A0A3N1GM61</accession>
<evidence type="ECO:0000313" key="1">
    <source>
        <dbReference type="EMBL" id="ROP31352.1"/>
    </source>
</evidence>
<dbReference type="Pfam" id="PF19465">
    <property type="entry name" value="DUF6002"/>
    <property type="match status" value="1"/>
</dbReference>
<name>A0A3N1GM61_9ACTN</name>
<comment type="caution">
    <text evidence="1">The sequence shown here is derived from an EMBL/GenBank/DDBJ whole genome shotgun (WGS) entry which is preliminary data.</text>
</comment>
<proteinExistence type="predicted"/>
<gene>
    <name evidence="1" type="ORF">EDD30_4251</name>
</gene>
<evidence type="ECO:0000313" key="2">
    <source>
        <dbReference type="Proteomes" id="UP000271683"/>
    </source>
</evidence>
<dbReference type="InterPro" id="IPR046044">
    <property type="entry name" value="DUF6002"/>
</dbReference>
<dbReference type="RefSeq" id="WP_244945342.1">
    <property type="nucleotide sequence ID" value="NZ_RJKL01000001.1"/>
</dbReference>
<dbReference type="EMBL" id="RJKL01000001">
    <property type="protein sequence ID" value="ROP31352.1"/>
    <property type="molecule type" value="Genomic_DNA"/>
</dbReference>
<organism evidence="1 2">
    <name type="scientific">Couchioplanes caeruleus</name>
    <dbReference type="NCBI Taxonomy" id="56438"/>
    <lineage>
        <taxon>Bacteria</taxon>
        <taxon>Bacillati</taxon>
        <taxon>Actinomycetota</taxon>
        <taxon>Actinomycetes</taxon>
        <taxon>Micromonosporales</taxon>
        <taxon>Micromonosporaceae</taxon>
        <taxon>Couchioplanes</taxon>
    </lineage>
</organism>
<dbReference type="AlphaFoldDB" id="A0A3N1GM61"/>
<protein>
    <submittedName>
        <fullName evidence="1">Uncharacterized protein</fullName>
    </submittedName>
</protein>
<reference evidence="1 2" key="1">
    <citation type="submission" date="2018-11" db="EMBL/GenBank/DDBJ databases">
        <title>Sequencing the genomes of 1000 actinobacteria strains.</title>
        <authorList>
            <person name="Klenk H.-P."/>
        </authorList>
    </citation>
    <scope>NUCLEOTIDE SEQUENCE [LARGE SCALE GENOMIC DNA]</scope>
    <source>
        <strain evidence="1 2">DSM 43634</strain>
    </source>
</reference>
<sequence length="463" mass="50942">MAEALQELKAPIVVENVLARYIAHVRAALQALQDRTRDQQNLPFVPMAGLPDDGTLDKFFSLSGVAVHDLGEFGGKHLTLMDLMRNPRTRTTKTYPSLVLVARAIQHIHQTGERVMIVTPSSANKATALRDAVLWAIECGLVSAVQLQILSVVPWSSREKLWSSALSDDPALARRNPVTTYDGPETGHVKVLAHELVKNHAAKIWSDHGVRLWYTMDIENYMVADVVRAHVEHEFLRATPGQARLHAHAVSSAFGLLGHNRGLQQLAATGDVDPAASRYFLVQHLGTPDMVLSLYSGDTSRAGLPEYVYDESQGVYRQDRDPHFPFTTFATDEVLDPTFYTRRPVTSGVMNDIIRQRGGGGIVVSLQECLGRYGQVSALLDRAGVRVPADPRQLREWSLMIGMTGVLNAVDRGLVSEDEIVVHGSGSYSSADYKPITEDRLLAANDVDRLARVAEEAARGSSW</sequence>
<dbReference type="Proteomes" id="UP000271683">
    <property type="component" value="Unassembled WGS sequence"/>
</dbReference>